<proteinExistence type="predicted"/>
<organism evidence="1 2">
    <name type="scientific">candidate division MSBL1 archaeon SCGC-AAA259E17</name>
    <dbReference type="NCBI Taxonomy" id="1698263"/>
    <lineage>
        <taxon>Archaea</taxon>
        <taxon>Methanobacteriati</taxon>
        <taxon>Methanobacteriota</taxon>
        <taxon>candidate division MSBL1</taxon>
    </lineage>
</organism>
<name>A0A133UFL8_9EURY</name>
<sequence>MLEKKSKLETDLLNGRMTFAIVLRADYSEIQRLKKDLLHEYDCTVAYHELSDEKRYITDTPPEGVDLDGGASC</sequence>
<reference evidence="1 2" key="1">
    <citation type="journal article" date="2016" name="Sci. Rep.">
        <title>Metabolic traits of an uncultured archaeal lineage -MSBL1- from brine pools of the Red Sea.</title>
        <authorList>
            <person name="Mwirichia R."/>
            <person name="Alam I."/>
            <person name="Rashid M."/>
            <person name="Vinu M."/>
            <person name="Ba-Alawi W."/>
            <person name="Anthony Kamau A."/>
            <person name="Kamanda Ngugi D."/>
            <person name="Goker M."/>
            <person name="Klenk H.P."/>
            <person name="Bajic V."/>
            <person name="Stingl U."/>
        </authorList>
    </citation>
    <scope>NUCLEOTIDE SEQUENCE [LARGE SCALE GENOMIC DNA]</scope>
    <source>
        <strain evidence="1">SCGC-AAA259E17</strain>
    </source>
</reference>
<dbReference type="EMBL" id="LHXN01000024">
    <property type="protein sequence ID" value="KXA92906.1"/>
    <property type="molecule type" value="Genomic_DNA"/>
</dbReference>
<dbReference type="AlphaFoldDB" id="A0A133UFL8"/>
<protein>
    <submittedName>
        <fullName evidence="1">Uncharacterized protein</fullName>
    </submittedName>
</protein>
<evidence type="ECO:0000313" key="2">
    <source>
        <dbReference type="Proteomes" id="UP000070373"/>
    </source>
</evidence>
<gene>
    <name evidence="1" type="ORF">AKJ64_01860</name>
</gene>
<comment type="caution">
    <text evidence="1">The sequence shown here is derived from an EMBL/GenBank/DDBJ whole genome shotgun (WGS) entry which is preliminary data.</text>
</comment>
<keyword evidence="2" id="KW-1185">Reference proteome</keyword>
<evidence type="ECO:0000313" key="1">
    <source>
        <dbReference type="EMBL" id="KXA92906.1"/>
    </source>
</evidence>
<accession>A0A133UFL8</accession>
<dbReference type="Proteomes" id="UP000070373">
    <property type="component" value="Unassembled WGS sequence"/>
</dbReference>